<dbReference type="Pfam" id="PF18911">
    <property type="entry name" value="PKD_4"/>
    <property type="match status" value="1"/>
</dbReference>
<dbReference type="Pfam" id="PF04450">
    <property type="entry name" value="BSP"/>
    <property type="match status" value="2"/>
</dbReference>
<organism evidence="4 5">
    <name type="scientific">Aquimarina hainanensis</name>
    <dbReference type="NCBI Taxonomy" id="1578017"/>
    <lineage>
        <taxon>Bacteria</taxon>
        <taxon>Pseudomonadati</taxon>
        <taxon>Bacteroidota</taxon>
        <taxon>Flavobacteriia</taxon>
        <taxon>Flavobacteriales</taxon>
        <taxon>Flavobacteriaceae</taxon>
        <taxon>Aquimarina</taxon>
    </lineage>
</organism>
<protein>
    <submittedName>
        <fullName evidence="4">Basic secretory protein-like protein</fullName>
    </submittedName>
</protein>
<dbReference type="InterPro" id="IPR013783">
    <property type="entry name" value="Ig-like_fold"/>
</dbReference>
<dbReference type="PROSITE" id="PS50093">
    <property type="entry name" value="PKD"/>
    <property type="match status" value="1"/>
</dbReference>
<feature type="domain" description="F5/8 type C" evidence="2">
    <location>
        <begin position="293"/>
        <end position="440"/>
    </location>
</feature>
<reference evidence="5" key="1">
    <citation type="journal article" date="2019" name="Int. J. Syst. Evol. Microbiol.">
        <title>The Global Catalogue of Microorganisms (GCM) 10K type strain sequencing project: providing services to taxonomists for standard genome sequencing and annotation.</title>
        <authorList>
            <consortium name="The Broad Institute Genomics Platform"/>
            <consortium name="The Broad Institute Genome Sequencing Center for Infectious Disease"/>
            <person name="Wu L."/>
            <person name="Ma J."/>
        </authorList>
    </citation>
    <scope>NUCLEOTIDE SEQUENCE [LARGE SCALE GENOMIC DNA]</scope>
    <source>
        <strain evidence="5">KCTC 42423</strain>
    </source>
</reference>
<dbReference type="EMBL" id="JBHULX010000021">
    <property type="protein sequence ID" value="MFD2591381.1"/>
    <property type="molecule type" value="Genomic_DNA"/>
</dbReference>
<dbReference type="InterPro" id="IPR000601">
    <property type="entry name" value="PKD_dom"/>
</dbReference>
<dbReference type="PANTHER" id="PTHR33321:SF12">
    <property type="entry name" value="PLANT BASIC SECRETORY PROTEIN (BSP) FAMILY PROTEIN"/>
    <property type="match status" value="1"/>
</dbReference>
<feature type="domain" description="PKD" evidence="3">
    <location>
        <begin position="478"/>
        <end position="533"/>
    </location>
</feature>
<dbReference type="NCBIfam" id="TIGR04183">
    <property type="entry name" value="Por_Secre_tail"/>
    <property type="match status" value="1"/>
</dbReference>
<evidence type="ECO:0000259" key="3">
    <source>
        <dbReference type="PROSITE" id="PS50093"/>
    </source>
</evidence>
<gene>
    <name evidence="4" type="ORF">ACFSTE_11145</name>
</gene>
<dbReference type="InterPro" id="IPR000421">
    <property type="entry name" value="FA58C"/>
</dbReference>
<dbReference type="InterPro" id="IPR022409">
    <property type="entry name" value="PKD/Chitinase_dom"/>
</dbReference>
<dbReference type="InterPro" id="IPR008979">
    <property type="entry name" value="Galactose-bd-like_sf"/>
</dbReference>
<dbReference type="Gene3D" id="2.60.120.260">
    <property type="entry name" value="Galactose-binding domain-like"/>
    <property type="match status" value="2"/>
</dbReference>
<evidence type="ECO:0000313" key="4">
    <source>
        <dbReference type="EMBL" id="MFD2591381.1"/>
    </source>
</evidence>
<dbReference type="PANTHER" id="PTHR33321">
    <property type="match status" value="1"/>
</dbReference>
<dbReference type="PROSITE" id="PS50022">
    <property type="entry name" value="FA58C_3"/>
    <property type="match status" value="2"/>
</dbReference>
<dbReference type="InterPro" id="IPR026444">
    <property type="entry name" value="Secre_tail"/>
</dbReference>
<dbReference type="Proteomes" id="UP001597459">
    <property type="component" value="Unassembled WGS sequence"/>
</dbReference>
<feature type="domain" description="F5/8 type C" evidence="2">
    <location>
        <begin position="783"/>
        <end position="931"/>
    </location>
</feature>
<evidence type="ECO:0000259" key="2">
    <source>
        <dbReference type="PROSITE" id="PS50022"/>
    </source>
</evidence>
<dbReference type="CDD" id="cd00146">
    <property type="entry name" value="PKD"/>
    <property type="match status" value="1"/>
</dbReference>
<evidence type="ECO:0000256" key="1">
    <source>
        <dbReference type="ARBA" id="ARBA00022729"/>
    </source>
</evidence>
<name>A0ABW5N8C5_9FLAO</name>
<dbReference type="SUPFAM" id="SSF49299">
    <property type="entry name" value="PKD domain"/>
    <property type="match status" value="1"/>
</dbReference>
<dbReference type="SMART" id="SM00089">
    <property type="entry name" value="PKD"/>
    <property type="match status" value="1"/>
</dbReference>
<proteinExistence type="predicted"/>
<dbReference type="Pfam" id="PF18962">
    <property type="entry name" value="Por_Secre_tail"/>
    <property type="match status" value="1"/>
</dbReference>
<dbReference type="SUPFAM" id="SSF49785">
    <property type="entry name" value="Galactose-binding domain-like"/>
    <property type="match status" value="2"/>
</dbReference>
<dbReference type="InterPro" id="IPR035986">
    <property type="entry name" value="PKD_dom_sf"/>
</dbReference>
<sequence>MKTKTKVILGLSMIATILVSGKELPSGDHQTRTNSINVQPCEWGNSFLTPTVDFKDTDRGSVGSRIFHQMISNPEQYMQQKCLEVARVLYRRSQEAPRFRKLGFNIQKKDGQGNSFVAYLLKGDNELTIVVSSEHLTKIYQDSGNNGQIIKDEIDGILYHEVTHGYNHSPEAGGTYDGSSPFWAYTEGIADAVRIHAGFHQTRTPDPNNGRKWLGGYTTTGFFLHYVSQKYDKNFLYKFNEAAKDLGKSWSFDASFKSILGKGVEQVWNEYKNYINSNNKLDYDGDYPWVLDCSGGGGNPTDDVDITNDGGVVTSQHNDSPNGEGINQLIDDNINTKYLTFNNKGWVKYEATKTYKLSSYTITSGNDAPNRDPKSWTLEGSVNGSNWTVIDQRNNQDFPNRRQKRTFTIQNAGTFKSYRLTLTNNSGNILQLSEVELFGKDSDIVVDAPVASFTANQQTITEGNQITFSNTSTGAQQYEWTFTGGNPSTSTAKNPVVRYDREGRYDVQLKVTNSAGSDSAVKRGYITVTRRGTDTCEWGNDFLTPTIIFKDSDGSSTGSQVFHQVIPDAKRHMQQKCLEVAQILYRRSSEAPKFRQLTFEIKDGDFVAYKYGDGDAIGIVVSTRHLTKIYRDSGNDPQVIKDEIDGILYHEVTHGYNNSPEAGGTYDGSSPFWAYTEGIADGVRIYAGYHQTRQPDVNNGKRWLGGYTTTGFFLQYVTQKYDKNFIYKFNKAAKDLGKSWSFDASFKSILGKGVEQVWNEYKNFINSNGKLDYDGDYPWVLDCSDGGGGDPGGEVDITNDGGTVSGEYSDSPSREGIENLIDDQSTTKYLTFHNKAWVQYKAKKSYKLVSYTITSGNDAPSRDPKDWVLQGSNNGRSWVVLDERNNQDFPNRREKRTFTVQDAGVYSYYRLTLTNNSGNILQLSEIELFGKETSLRSNQKNLEEAIEISTYPNPVRDKIYIQRSLQLKNKAVQLEVYDIQGRMILKTVTKGNELDVQRIDSKMYFMMVRYNGSVVYKGRFVKQ</sequence>
<evidence type="ECO:0000313" key="5">
    <source>
        <dbReference type="Proteomes" id="UP001597459"/>
    </source>
</evidence>
<dbReference type="RefSeq" id="WP_378256869.1">
    <property type="nucleotide sequence ID" value="NZ_JBHSJV010000001.1"/>
</dbReference>
<comment type="caution">
    <text evidence="4">The sequence shown here is derived from an EMBL/GenBank/DDBJ whole genome shotgun (WGS) entry which is preliminary data.</text>
</comment>
<dbReference type="InterPro" id="IPR007541">
    <property type="entry name" value="Uncharacterised_BSP"/>
</dbReference>
<keyword evidence="5" id="KW-1185">Reference proteome</keyword>
<dbReference type="Pfam" id="PF00754">
    <property type="entry name" value="F5_F8_type_C"/>
    <property type="match status" value="2"/>
</dbReference>
<dbReference type="Gene3D" id="2.60.40.10">
    <property type="entry name" value="Immunoglobulins"/>
    <property type="match status" value="1"/>
</dbReference>
<keyword evidence="1" id="KW-0732">Signal</keyword>
<accession>A0ABW5N8C5</accession>